<dbReference type="HOGENOM" id="CLU_930061_0_0_14"/>
<proteinExistence type="predicted"/>
<dbReference type="GO" id="GO:0005524">
    <property type="term" value="F:ATP binding"/>
    <property type="evidence" value="ECO:0007669"/>
    <property type="project" value="InterPro"/>
</dbReference>
<dbReference type="InterPro" id="IPR027417">
    <property type="entry name" value="P-loop_NTPase"/>
</dbReference>
<dbReference type="KEGG" id="mbq:K668_03565"/>
<feature type="domain" description="IstB-like ATP-binding" evidence="1">
    <location>
        <begin position="150"/>
        <end position="243"/>
    </location>
</feature>
<name>A0A059Y4Z9_MYCBV</name>
<organism evidence="2 3">
    <name type="scientific">Mycoplasmopsis bovis CQ-W70</name>
    <dbReference type="NCBI Taxonomy" id="1316930"/>
    <lineage>
        <taxon>Bacteria</taxon>
        <taxon>Bacillati</taxon>
        <taxon>Mycoplasmatota</taxon>
        <taxon>Mycoplasmoidales</taxon>
        <taxon>Metamycoplasmataceae</taxon>
        <taxon>Mycoplasmopsis</taxon>
    </lineage>
</organism>
<dbReference type="Pfam" id="PF01695">
    <property type="entry name" value="IstB_IS21"/>
    <property type="match status" value="1"/>
</dbReference>
<dbReference type="Proteomes" id="UP000027182">
    <property type="component" value="Chromosome"/>
</dbReference>
<reference evidence="2 3" key="1">
    <citation type="submission" date="2013-04" db="EMBL/GenBank/DDBJ databases">
        <authorList>
            <person name="Lin L."/>
            <person name="Zeng Z."/>
            <person name="Xie J."/>
            <person name="Luo L."/>
            <person name="Yang Z."/>
            <person name="Liang W."/>
            <person name="Lin H."/>
            <person name="Dong C."/>
            <person name="Sun Y."/>
        </authorList>
    </citation>
    <scope>NUCLEOTIDE SEQUENCE [LARGE SCALE GENOMIC DNA]</scope>
    <source>
        <strain evidence="2 3">CQ-W70</strain>
    </source>
</reference>
<dbReference type="InterPro" id="IPR002611">
    <property type="entry name" value="IstB_ATP-bd"/>
</dbReference>
<dbReference type="GO" id="GO:0006260">
    <property type="term" value="P:DNA replication"/>
    <property type="evidence" value="ECO:0007669"/>
    <property type="project" value="TreeGrafter"/>
</dbReference>
<dbReference type="RefSeq" id="WP_013455987.1">
    <property type="nucleotide sequence ID" value="NZ_CP005933.1"/>
</dbReference>
<gene>
    <name evidence="2" type="ORF">K668_03565</name>
</gene>
<dbReference type="PANTHER" id="PTHR30050">
    <property type="entry name" value="CHROMOSOMAL REPLICATION INITIATOR PROTEIN DNAA"/>
    <property type="match status" value="1"/>
</dbReference>
<evidence type="ECO:0000259" key="1">
    <source>
        <dbReference type="Pfam" id="PF01695"/>
    </source>
</evidence>
<dbReference type="CDD" id="cd00009">
    <property type="entry name" value="AAA"/>
    <property type="match status" value="1"/>
</dbReference>
<sequence>MKDRDWISNLEGLVDSNYDEIESKVMNLVKSNSKITKCIEQLKITDQELKDNLIEFLNIKESLDNSDIYPWVYNVSRKNGALVIKRSSAKNNYAKNITRKLNIILTEVNETNPDYKLTKFKIPTSKRKELITKINYVRGILEKRKPLASNNSIYIYGSNGTGKTYIANAMVNSFASRGISSAYIKLNDLFTYLKNKMSNSISLNEIKSSLKNVSLLVIDDLGFEKHNEWFKYDFVYEILQYRNANNKFTVLCSLLEPKELANYYRNIETDKSFAFKVESLIYELTENFTPYNISEYPLI</sequence>
<dbReference type="Gene3D" id="3.40.50.300">
    <property type="entry name" value="P-loop containing nucleotide triphosphate hydrolases"/>
    <property type="match status" value="1"/>
</dbReference>
<protein>
    <submittedName>
        <fullName evidence="2">DNA replication protein</fullName>
    </submittedName>
</protein>
<dbReference type="GeneID" id="31508098"/>
<evidence type="ECO:0000313" key="2">
    <source>
        <dbReference type="EMBL" id="AIA34283.1"/>
    </source>
</evidence>
<accession>A0A059Y4Z9</accession>
<dbReference type="EMBL" id="CP005933">
    <property type="protein sequence ID" value="AIA34283.1"/>
    <property type="molecule type" value="Genomic_DNA"/>
</dbReference>
<dbReference type="AlphaFoldDB" id="A0A059Y4Z9"/>
<evidence type="ECO:0000313" key="3">
    <source>
        <dbReference type="Proteomes" id="UP000027182"/>
    </source>
</evidence>
<dbReference type="PANTHER" id="PTHR30050:SF4">
    <property type="entry name" value="ATP-BINDING PROTEIN RV3427C IN INSERTION SEQUENCE-RELATED"/>
    <property type="match status" value="1"/>
</dbReference>
<dbReference type="PATRIC" id="fig|1316930.3.peg.728"/>
<dbReference type="SUPFAM" id="SSF52540">
    <property type="entry name" value="P-loop containing nucleoside triphosphate hydrolases"/>
    <property type="match status" value="1"/>
</dbReference>